<dbReference type="OrthoDB" id="210205at2157"/>
<protein>
    <submittedName>
        <fullName evidence="5">Hsp20 family protein</fullName>
    </submittedName>
</protein>
<dbReference type="PROSITE" id="PS01031">
    <property type="entry name" value="SHSP"/>
    <property type="match status" value="1"/>
</dbReference>
<organism evidence="5 6">
    <name type="scientific">Halobacterium bonnevillei</name>
    <dbReference type="NCBI Taxonomy" id="2692200"/>
    <lineage>
        <taxon>Archaea</taxon>
        <taxon>Methanobacteriati</taxon>
        <taxon>Methanobacteriota</taxon>
        <taxon>Stenosarchaea group</taxon>
        <taxon>Halobacteria</taxon>
        <taxon>Halobacteriales</taxon>
        <taxon>Halobacteriaceae</taxon>
        <taxon>Halobacterium</taxon>
    </lineage>
</organism>
<accession>A0A6B0SYY4</accession>
<evidence type="ECO:0000256" key="1">
    <source>
        <dbReference type="PROSITE-ProRule" id="PRU00285"/>
    </source>
</evidence>
<proteinExistence type="inferred from homology"/>
<feature type="region of interest" description="Disordered" evidence="3">
    <location>
        <begin position="129"/>
        <end position="194"/>
    </location>
</feature>
<dbReference type="SUPFAM" id="SSF49764">
    <property type="entry name" value="HSP20-like chaperones"/>
    <property type="match status" value="1"/>
</dbReference>
<dbReference type="InterPro" id="IPR002068">
    <property type="entry name" value="A-crystallin/Hsp20_dom"/>
</dbReference>
<dbReference type="AlphaFoldDB" id="A0A6B0SYY4"/>
<feature type="domain" description="SHSP" evidence="4">
    <location>
        <begin position="24"/>
        <end position="136"/>
    </location>
</feature>
<evidence type="ECO:0000313" key="5">
    <source>
        <dbReference type="EMBL" id="MXR22539.1"/>
    </source>
</evidence>
<feature type="compositionally biased region" description="Basic and acidic residues" evidence="3">
    <location>
        <begin position="136"/>
        <end position="154"/>
    </location>
</feature>
<dbReference type="RefSeq" id="WP_159527835.1">
    <property type="nucleotide sequence ID" value="NZ_WUUU01000322.1"/>
</dbReference>
<dbReference type="CDD" id="cd06464">
    <property type="entry name" value="ACD_sHsps-like"/>
    <property type="match status" value="1"/>
</dbReference>
<evidence type="ECO:0000313" key="6">
    <source>
        <dbReference type="Proteomes" id="UP000471521"/>
    </source>
</evidence>
<dbReference type="Gene3D" id="2.60.40.790">
    <property type="match status" value="1"/>
</dbReference>
<dbReference type="Proteomes" id="UP000471521">
    <property type="component" value="Unassembled WGS sequence"/>
</dbReference>
<evidence type="ECO:0000256" key="3">
    <source>
        <dbReference type="SAM" id="MobiDB-lite"/>
    </source>
</evidence>
<comment type="similarity">
    <text evidence="1 2">Belongs to the small heat shock protein (HSP20) family.</text>
</comment>
<dbReference type="EMBL" id="WUUU01000322">
    <property type="protein sequence ID" value="MXR22539.1"/>
    <property type="molecule type" value="Genomic_DNA"/>
</dbReference>
<evidence type="ECO:0000256" key="2">
    <source>
        <dbReference type="RuleBase" id="RU003616"/>
    </source>
</evidence>
<dbReference type="InterPro" id="IPR008978">
    <property type="entry name" value="HSP20-like_chaperone"/>
</dbReference>
<sequence length="194" mass="21081">MTAREFAEAVGDAVFRRMGRAASRFQEETPLPVDLLESEDEYLAVFDAPGVVASDVQVNYDDGAVEVRIDRFREFREGVEMVFPGRGLSLDGRARLPEDAAVDASSARAELRDEGTLYVFLPKVDDQGEDVPVESAARRSGGDGGGRDAAESDARGGTPARSTSATKPARTRPEVGSRLKPRPPDRTAQERRDL</sequence>
<name>A0A6B0SYY4_9EURY</name>
<feature type="compositionally biased region" description="Basic and acidic residues" evidence="3">
    <location>
        <begin position="171"/>
        <end position="194"/>
    </location>
</feature>
<gene>
    <name evidence="5" type="ORF">GRX66_18880</name>
</gene>
<comment type="caution">
    <text evidence="5">The sequence shown here is derived from an EMBL/GenBank/DDBJ whole genome shotgun (WGS) entry which is preliminary data.</text>
</comment>
<dbReference type="Pfam" id="PF00011">
    <property type="entry name" value="HSP20"/>
    <property type="match status" value="1"/>
</dbReference>
<reference evidence="5 6" key="1">
    <citation type="submission" date="2019-12" db="EMBL/GenBank/DDBJ databases">
        <title>Isolation and characterization of three novel carbon monoxide-oxidizing members of Halobacteria from salione crusts and soils.</title>
        <authorList>
            <person name="Myers M.R."/>
            <person name="King G.M."/>
        </authorList>
    </citation>
    <scope>NUCLEOTIDE SEQUENCE [LARGE SCALE GENOMIC DNA]</scope>
    <source>
        <strain evidence="5 6">PCN9</strain>
    </source>
</reference>
<keyword evidence="6" id="KW-1185">Reference proteome</keyword>
<evidence type="ECO:0000259" key="4">
    <source>
        <dbReference type="PROSITE" id="PS01031"/>
    </source>
</evidence>